<keyword evidence="2" id="KW-1185">Reference proteome</keyword>
<dbReference type="EMBL" id="ASRX01000096">
    <property type="protein sequence ID" value="EYF00856.1"/>
    <property type="molecule type" value="Genomic_DNA"/>
</dbReference>
<organism evidence="1 2">
    <name type="scientific">Chondromyces apiculatus DSM 436</name>
    <dbReference type="NCBI Taxonomy" id="1192034"/>
    <lineage>
        <taxon>Bacteria</taxon>
        <taxon>Pseudomonadati</taxon>
        <taxon>Myxococcota</taxon>
        <taxon>Polyangia</taxon>
        <taxon>Polyangiales</taxon>
        <taxon>Polyangiaceae</taxon>
        <taxon>Chondromyces</taxon>
    </lineage>
</organism>
<evidence type="ECO:0000313" key="2">
    <source>
        <dbReference type="Proteomes" id="UP000019678"/>
    </source>
</evidence>
<sequence length="37" mass="4051">MLHRIDAWKLDGDEHGGGALLGMGMHVGRARPRGRPE</sequence>
<dbReference type="AlphaFoldDB" id="A0A017SWZ6"/>
<gene>
    <name evidence="1" type="ORF">CAP_8945</name>
</gene>
<comment type="caution">
    <text evidence="1">The sequence shown here is derived from an EMBL/GenBank/DDBJ whole genome shotgun (WGS) entry which is preliminary data.</text>
</comment>
<reference evidence="1 2" key="1">
    <citation type="submission" date="2013-05" db="EMBL/GenBank/DDBJ databases">
        <title>Genome assembly of Chondromyces apiculatus DSM 436.</title>
        <authorList>
            <person name="Sharma G."/>
            <person name="Khatri I."/>
            <person name="Kaur C."/>
            <person name="Mayilraj S."/>
            <person name="Subramanian S."/>
        </authorList>
    </citation>
    <scope>NUCLEOTIDE SEQUENCE [LARGE SCALE GENOMIC DNA]</scope>
    <source>
        <strain evidence="1 2">DSM 436</strain>
    </source>
</reference>
<proteinExistence type="predicted"/>
<evidence type="ECO:0000313" key="1">
    <source>
        <dbReference type="EMBL" id="EYF00856.1"/>
    </source>
</evidence>
<protein>
    <submittedName>
        <fullName evidence="1">Uncharacterized protein</fullName>
    </submittedName>
</protein>
<dbReference type="Proteomes" id="UP000019678">
    <property type="component" value="Unassembled WGS sequence"/>
</dbReference>
<accession>A0A017SWZ6</accession>
<name>A0A017SWZ6_9BACT</name>